<dbReference type="Proteomes" id="UP001364617">
    <property type="component" value="Unassembled WGS sequence"/>
</dbReference>
<accession>A0AAN9D786</accession>
<keyword evidence="3" id="KW-1185">Reference proteome</keyword>
<gene>
    <name evidence="2" type="ORF">R3I93_006660</name>
</gene>
<evidence type="ECO:0000313" key="3">
    <source>
        <dbReference type="Proteomes" id="UP001364617"/>
    </source>
</evidence>
<reference evidence="2 3" key="1">
    <citation type="submission" date="2024-02" db="EMBL/GenBank/DDBJ databases">
        <title>Chromosome-level genome assembly of the Eurasian Minnow (Phoxinus phoxinus).</title>
        <authorList>
            <person name="Oriowo T.O."/>
            <person name="Martin S."/>
            <person name="Stange M."/>
            <person name="Chrysostomakis Y."/>
            <person name="Brown T."/>
            <person name="Winkler S."/>
            <person name="Kukowka S."/>
            <person name="Myers E.W."/>
            <person name="Bohne A."/>
        </authorList>
    </citation>
    <scope>NUCLEOTIDE SEQUENCE [LARGE SCALE GENOMIC DNA]</scope>
    <source>
        <strain evidence="2">ZFMK-TIS-60720</strain>
        <tissue evidence="2">Whole Organism</tissue>
    </source>
</reference>
<feature type="region of interest" description="Disordered" evidence="1">
    <location>
        <begin position="1"/>
        <end position="24"/>
    </location>
</feature>
<sequence>MVKAAARTSKHIPPYQQNPSTRCC</sequence>
<protein>
    <submittedName>
        <fullName evidence="2">Uncharacterized protein</fullName>
    </submittedName>
</protein>
<evidence type="ECO:0000256" key="1">
    <source>
        <dbReference type="SAM" id="MobiDB-lite"/>
    </source>
</evidence>
<evidence type="ECO:0000313" key="2">
    <source>
        <dbReference type="EMBL" id="KAK7162427.1"/>
    </source>
</evidence>
<organism evidence="2 3">
    <name type="scientific">Phoxinus phoxinus</name>
    <name type="common">Eurasian minnow</name>
    <dbReference type="NCBI Taxonomy" id="58324"/>
    <lineage>
        <taxon>Eukaryota</taxon>
        <taxon>Metazoa</taxon>
        <taxon>Chordata</taxon>
        <taxon>Craniata</taxon>
        <taxon>Vertebrata</taxon>
        <taxon>Euteleostomi</taxon>
        <taxon>Actinopterygii</taxon>
        <taxon>Neopterygii</taxon>
        <taxon>Teleostei</taxon>
        <taxon>Ostariophysi</taxon>
        <taxon>Cypriniformes</taxon>
        <taxon>Leuciscidae</taxon>
        <taxon>Phoxininae</taxon>
        <taxon>Phoxinus</taxon>
    </lineage>
</organism>
<name>A0AAN9D786_9TELE</name>
<proteinExistence type="predicted"/>
<dbReference type="EMBL" id="JAYKXH010000007">
    <property type="protein sequence ID" value="KAK7162427.1"/>
    <property type="molecule type" value="Genomic_DNA"/>
</dbReference>
<feature type="compositionally biased region" description="Polar residues" evidence="1">
    <location>
        <begin position="15"/>
        <end position="24"/>
    </location>
</feature>
<dbReference type="AlphaFoldDB" id="A0AAN9D786"/>
<comment type="caution">
    <text evidence="2">The sequence shown here is derived from an EMBL/GenBank/DDBJ whole genome shotgun (WGS) entry which is preliminary data.</text>
</comment>